<organism evidence="1 2">
    <name type="scientific">Deinococcus reticulitermitis</name>
    <dbReference type="NCBI Taxonomy" id="856736"/>
    <lineage>
        <taxon>Bacteria</taxon>
        <taxon>Thermotogati</taxon>
        <taxon>Deinococcota</taxon>
        <taxon>Deinococci</taxon>
        <taxon>Deinococcales</taxon>
        <taxon>Deinococcaceae</taxon>
        <taxon>Deinococcus</taxon>
    </lineage>
</organism>
<gene>
    <name evidence="1" type="ORF">SAMN04488058_11040</name>
</gene>
<dbReference type="AlphaFoldDB" id="A0A1H6ZKC7"/>
<dbReference type="RefSeq" id="WP_177183163.1">
    <property type="nucleotide sequence ID" value="NZ_FNZA01000010.1"/>
</dbReference>
<protein>
    <submittedName>
        <fullName evidence="1">Uncharacterized protein</fullName>
    </submittedName>
</protein>
<dbReference type="STRING" id="856736.SAMN04488058_11040"/>
<name>A0A1H6ZKC7_9DEIO</name>
<proteinExistence type="predicted"/>
<accession>A0A1H6ZKC7</accession>
<reference evidence="2" key="1">
    <citation type="submission" date="2016-10" db="EMBL/GenBank/DDBJ databases">
        <authorList>
            <person name="Varghese N."/>
            <person name="Submissions S."/>
        </authorList>
    </citation>
    <scope>NUCLEOTIDE SEQUENCE [LARGE SCALE GENOMIC DNA]</scope>
    <source>
        <strain evidence="2">CGMCC 1.10218</strain>
    </source>
</reference>
<keyword evidence="2" id="KW-1185">Reference proteome</keyword>
<dbReference type="EMBL" id="FNZA01000010">
    <property type="protein sequence ID" value="SEJ53879.1"/>
    <property type="molecule type" value="Genomic_DNA"/>
</dbReference>
<evidence type="ECO:0000313" key="1">
    <source>
        <dbReference type="EMBL" id="SEJ53879.1"/>
    </source>
</evidence>
<sequence>MLLAALIFLFTLTLVIWQFRRVRDEIDAKITTWLTTQGAPAQPSPATLGDPS</sequence>
<evidence type="ECO:0000313" key="2">
    <source>
        <dbReference type="Proteomes" id="UP000199223"/>
    </source>
</evidence>
<dbReference type="Proteomes" id="UP000199223">
    <property type="component" value="Unassembled WGS sequence"/>
</dbReference>